<dbReference type="Proteomes" id="UP000215914">
    <property type="component" value="Unassembled WGS sequence"/>
</dbReference>
<evidence type="ECO:0000256" key="1">
    <source>
        <dbReference type="SAM" id="MobiDB-lite"/>
    </source>
</evidence>
<proteinExistence type="predicted"/>
<reference evidence="2" key="1">
    <citation type="journal article" date="2017" name="Nature">
        <title>The sunflower genome provides insights into oil metabolism, flowering and Asterid evolution.</title>
        <authorList>
            <person name="Badouin H."/>
            <person name="Gouzy J."/>
            <person name="Grassa C.J."/>
            <person name="Murat F."/>
            <person name="Staton S.E."/>
            <person name="Cottret L."/>
            <person name="Lelandais-Briere C."/>
            <person name="Owens G.L."/>
            <person name="Carrere S."/>
            <person name="Mayjonade B."/>
            <person name="Legrand L."/>
            <person name="Gill N."/>
            <person name="Kane N.C."/>
            <person name="Bowers J.E."/>
            <person name="Hubner S."/>
            <person name="Bellec A."/>
            <person name="Berard A."/>
            <person name="Berges H."/>
            <person name="Blanchet N."/>
            <person name="Boniface M.C."/>
            <person name="Brunel D."/>
            <person name="Catrice O."/>
            <person name="Chaidir N."/>
            <person name="Claudel C."/>
            <person name="Donnadieu C."/>
            <person name="Faraut T."/>
            <person name="Fievet G."/>
            <person name="Helmstetter N."/>
            <person name="King M."/>
            <person name="Knapp S.J."/>
            <person name="Lai Z."/>
            <person name="Le Paslier M.C."/>
            <person name="Lippi Y."/>
            <person name="Lorenzon L."/>
            <person name="Mandel J.R."/>
            <person name="Marage G."/>
            <person name="Marchand G."/>
            <person name="Marquand E."/>
            <person name="Bret-Mestries E."/>
            <person name="Morien E."/>
            <person name="Nambeesan S."/>
            <person name="Nguyen T."/>
            <person name="Pegot-Espagnet P."/>
            <person name="Pouilly N."/>
            <person name="Raftis F."/>
            <person name="Sallet E."/>
            <person name="Schiex T."/>
            <person name="Thomas J."/>
            <person name="Vandecasteele C."/>
            <person name="Vares D."/>
            <person name="Vear F."/>
            <person name="Vautrin S."/>
            <person name="Crespi M."/>
            <person name="Mangin B."/>
            <person name="Burke J.M."/>
            <person name="Salse J."/>
            <person name="Munos S."/>
            <person name="Vincourt P."/>
            <person name="Rieseberg L.H."/>
            <person name="Langlade N.B."/>
        </authorList>
    </citation>
    <scope>NUCLEOTIDE SEQUENCE</scope>
    <source>
        <tissue evidence="2">Leaves</tissue>
    </source>
</reference>
<reference evidence="2" key="2">
    <citation type="submission" date="2020-06" db="EMBL/GenBank/DDBJ databases">
        <title>Helianthus annuus Genome sequencing and assembly Release 2.</title>
        <authorList>
            <person name="Gouzy J."/>
            <person name="Langlade N."/>
            <person name="Munos S."/>
        </authorList>
    </citation>
    <scope>NUCLEOTIDE SEQUENCE</scope>
    <source>
        <tissue evidence="2">Leaves</tissue>
    </source>
</reference>
<feature type="region of interest" description="Disordered" evidence="1">
    <location>
        <begin position="252"/>
        <end position="297"/>
    </location>
</feature>
<keyword evidence="3" id="KW-1185">Reference proteome</keyword>
<evidence type="ECO:0000313" key="2">
    <source>
        <dbReference type="EMBL" id="KAF5804802.1"/>
    </source>
</evidence>
<feature type="compositionally biased region" description="Basic and acidic residues" evidence="1">
    <location>
        <begin position="215"/>
        <end position="226"/>
    </location>
</feature>
<name>A0A9K3NLB7_HELAN</name>
<dbReference type="EMBL" id="MNCJ02000320">
    <property type="protein sequence ID" value="KAF5804802.1"/>
    <property type="molecule type" value="Genomic_DNA"/>
</dbReference>
<feature type="compositionally biased region" description="Basic and acidic residues" evidence="1">
    <location>
        <begin position="283"/>
        <end position="297"/>
    </location>
</feature>
<feature type="compositionally biased region" description="Low complexity" evidence="1">
    <location>
        <begin position="338"/>
        <end position="351"/>
    </location>
</feature>
<accession>A0A9K3NLB7</accession>
<comment type="caution">
    <text evidence="2">The sequence shown here is derived from an EMBL/GenBank/DDBJ whole genome shotgun (WGS) entry which is preliminary data.</text>
</comment>
<feature type="compositionally biased region" description="Basic and acidic residues" evidence="1">
    <location>
        <begin position="168"/>
        <end position="194"/>
    </location>
</feature>
<evidence type="ECO:0000313" key="3">
    <source>
        <dbReference type="Proteomes" id="UP000215914"/>
    </source>
</evidence>
<dbReference type="AlphaFoldDB" id="A0A9K3NLB7"/>
<organism evidence="2 3">
    <name type="scientific">Helianthus annuus</name>
    <name type="common">Common sunflower</name>
    <dbReference type="NCBI Taxonomy" id="4232"/>
    <lineage>
        <taxon>Eukaryota</taxon>
        <taxon>Viridiplantae</taxon>
        <taxon>Streptophyta</taxon>
        <taxon>Embryophyta</taxon>
        <taxon>Tracheophyta</taxon>
        <taxon>Spermatophyta</taxon>
        <taxon>Magnoliopsida</taxon>
        <taxon>eudicotyledons</taxon>
        <taxon>Gunneridae</taxon>
        <taxon>Pentapetalae</taxon>
        <taxon>asterids</taxon>
        <taxon>campanulids</taxon>
        <taxon>Asterales</taxon>
        <taxon>Asteraceae</taxon>
        <taxon>Asteroideae</taxon>
        <taxon>Heliantheae alliance</taxon>
        <taxon>Heliantheae</taxon>
        <taxon>Helianthus</taxon>
    </lineage>
</organism>
<feature type="region of interest" description="Disordered" evidence="1">
    <location>
        <begin position="309"/>
        <end position="361"/>
    </location>
</feature>
<gene>
    <name evidence="2" type="ORF">HanXRQr2_Chr05g0201411</name>
</gene>
<feature type="region of interest" description="Disordered" evidence="1">
    <location>
        <begin position="168"/>
        <end position="234"/>
    </location>
</feature>
<sequence>MFFGMNLGYGPMRLRRVFGTIPLQVPPVQGVEDIEVETLKTLESEVWYQDMKDVPSIELSERALVAAGMSLHWKADRHDKPVYVEDDKIVALYVVAYKREHGKMTTVQKGVNEESWYHQIVRNFALPRDADLSAQPSTNVGELTNLGIGPESRKKKCAPAITTVPKKVDATKAKVPKEEKKAVRKPKAEPRDTVDLPVPNPDDPIDLDSSPEPLLRAKEVKRKPESEAAAQPAKKIIRKRISKKGNLDAFATKLSPEKPIPPVHVESSSVFNDDLPPSPPRASIREQLEGSKAAEAEVEKVRRLWKRTADVGATKPKSPEVMAHGPERGKSVLEQEDPVISIPSSATTSAPPRDDAEENPAGVYQGFISHDEEDSPIRPEETVGDYYYRSYSEKRASEIHASLWKLKQGDTFSDWQIC</sequence>
<protein>
    <submittedName>
        <fullName evidence="2">Uncharacterized protein</fullName>
    </submittedName>
</protein>
<dbReference type="Gramene" id="mRNA:HanXRQr2_Chr05g0201411">
    <property type="protein sequence ID" value="mRNA:HanXRQr2_Chr05g0201411"/>
    <property type="gene ID" value="HanXRQr2_Chr05g0201411"/>
</dbReference>